<dbReference type="GO" id="GO:0046872">
    <property type="term" value="F:metal ion binding"/>
    <property type="evidence" value="ECO:0007669"/>
    <property type="project" value="UniProtKB-UniRule"/>
</dbReference>
<feature type="domain" description="Plant heme peroxidase family profile" evidence="6">
    <location>
        <begin position="123"/>
        <end position="327"/>
    </location>
</feature>
<dbReference type="InterPro" id="IPR044831">
    <property type="entry name" value="Ccp1-like"/>
</dbReference>
<keyword evidence="8" id="KW-1185">Reference proteome</keyword>
<dbReference type="GO" id="GO:0042744">
    <property type="term" value="P:hydrogen peroxide catabolic process"/>
    <property type="evidence" value="ECO:0007669"/>
    <property type="project" value="TreeGrafter"/>
</dbReference>
<name>A0A9P9DC86_9HYPO</name>
<sequence length="537" mass="58327">MSIIMKHIVTAALILGPLASGQLVWPSKWDELEDIYTMQAGYHRQGFSDSVNPCTFGGSVQGRQNSAEWIRTAFHDMAAHDATAGTGGIDASIFFELQRGENAGSAFNNTFAFFYGYHSVRASASDLIALGVVTASSACRGPKVEFRAGRIDANKAGAAGVPEPSTSLAKTTVTFRKAGFSKQDMIAMVACGHTLGGVHSADFPEIVKIPADPNNDTNVPFQKDVSNINNGVVTEFLQGTTKNPLVVASNNTLNSDKRIFNADRNFMKKLANKETFQATCGSIFTRMIDTVPKNVKLTDIAPYDVKPYVDELSVNKNGDMSFKGRVRLRTTKGAGRNADDLAVKLVYADNKGKGQTVITAKRATFQSGSTTGLNGEQFVSFEFDATIKAKSGISKFWIQETVPSTKKTKTHDNQGSGGYPVQDTVLLQLPESCLNTDAVVNNQVPLSITAMVREEQASNPLTLKVVHKVPRKGVIVPQLKTELVQFKATRKKKNGWVAYRAQTKVTDFTTYDIVLGGKTRKVVDFKKTVELPSSCPR</sequence>
<keyword evidence="3 5" id="KW-0560">Oxidoreductase</keyword>
<dbReference type="InterPro" id="IPR002016">
    <property type="entry name" value="Haem_peroxidase"/>
</dbReference>
<evidence type="ECO:0000256" key="5">
    <source>
        <dbReference type="RuleBase" id="RU363051"/>
    </source>
</evidence>
<dbReference type="Proteomes" id="UP000738349">
    <property type="component" value="Unassembled WGS sequence"/>
</dbReference>
<reference evidence="7" key="1">
    <citation type="journal article" date="2021" name="Nat. Commun.">
        <title>Genetic determinants of endophytism in the Arabidopsis root mycobiome.</title>
        <authorList>
            <person name="Mesny F."/>
            <person name="Miyauchi S."/>
            <person name="Thiergart T."/>
            <person name="Pickel B."/>
            <person name="Atanasova L."/>
            <person name="Karlsson M."/>
            <person name="Huettel B."/>
            <person name="Barry K.W."/>
            <person name="Haridas S."/>
            <person name="Chen C."/>
            <person name="Bauer D."/>
            <person name="Andreopoulos W."/>
            <person name="Pangilinan J."/>
            <person name="LaButti K."/>
            <person name="Riley R."/>
            <person name="Lipzen A."/>
            <person name="Clum A."/>
            <person name="Drula E."/>
            <person name="Henrissat B."/>
            <person name="Kohler A."/>
            <person name="Grigoriev I.V."/>
            <person name="Martin F.M."/>
            <person name="Hacquard S."/>
        </authorList>
    </citation>
    <scope>NUCLEOTIDE SEQUENCE</scope>
    <source>
        <strain evidence="7">MPI-CAGE-AT-0147</strain>
    </source>
</reference>
<evidence type="ECO:0000256" key="1">
    <source>
        <dbReference type="ARBA" id="ARBA00022559"/>
    </source>
</evidence>
<evidence type="ECO:0000259" key="6">
    <source>
        <dbReference type="PROSITE" id="PS50873"/>
    </source>
</evidence>
<evidence type="ECO:0000256" key="2">
    <source>
        <dbReference type="ARBA" id="ARBA00022617"/>
    </source>
</evidence>
<dbReference type="GO" id="GO:0034599">
    <property type="term" value="P:cellular response to oxidative stress"/>
    <property type="evidence" value="ECO:0007669"/>
    <property type="project" value="InterPro"/>
</dbReference>
<keyword evidence="5" id="KW-0732">Signal</keyword>
<organism evidence="7 8">
    <name type="scientific">Dactylonectria macrodidyma</name>
    <dbReference type="NCBI Taxonomy" id="307937"/>
    <lineage>
        <taxon>Eukaryota</taxon>
        <taxon>Fungi</taxon>
        <taxon>Dikarya</taxon>
        <taxon>Ascomycota</taxon>
        <taxon>Pezizomycotina</taxon>
        <taxon>Sordariomycetes</taxon>
        <taxon>Hypocreomycetidae</taxon>
        <taxon>Hypocreales</taxon>
        <taxon>Nectriaceae</taxon>
        <taxon>Dactylonectria</taxon>
    </lineage>
</organism>
<evidence type="ECO:0000256" key="3">
    <source>
        <dbReference type="ARBA" id="ARBA00023002"/>
    </source>
</evidence>
<comment type="caution">
    <text evidence="7">The sequence shown here is derived from an EMBL/GenBank/DDBJ whole genome shotgun (WGS) entry which is preliminary data.</text>
</comment>
<comment type="similarity">
    <text evidence="4">Belongs to the peroxidase family.</text>
</comment>
<dbReference type="OrthoDB" id="5985073at2759"/>
<dbReference type="GO" id="GO:0004601">
    <property type="term" value="F:peroxidase activity"/>
    <property type="evidence" value="ECO:0007669"/>
    <property type="project" value="UniProtKB-KW"/>
</dbReference>
<dbReference type="PANTHER" id="PTHR31356">
    <property type="entry name" value="THYLAKOID LUMENAL 29 KDA PROTEIN, CHLOROPLASTIC-RELATED"/>
    <property type="match status" value="1"/>
</dbReference>
<feature type="signal peptide" evidence="5">
    <location>
        <begin position="1"/>
        <end position="21"/>
    </location>
</feature>
<dbReference type="PROSITE" id="PS50873">
    <property type="entry name" value="PEROXIDASE_4"/>
    <property type="match status" value="1"/>
</dbReference>
<feature type="chain" id="PRO_5040544554" description="Peroxidase" evidence="5">
    <location>
        <begin position="22"/>
        <end position="537"/>
    </location>
</feature>
<dbReference type="PANTHER" id="PTHR31356:SF53">
    <property type="entry name" value="HEME PEROXIDASE"/>
    <property type="match status" value="1"/>
</dbReference>
<dbReference type="Gene3D" id="1.10.420.10">
    <property type="entry name" value="Peroxidase, domain 2"/>
    <property type="match status" value="1"/>
</dbReference>
<keyword evidence="1 5" id="KW-0575">Peroxidase</keyword>
<dbReference type="Gene3D" id="1.10.520.10">
    <property type="match status" value="1"/>
</dbReference>
<dbReference type="PRINTS" id="PR00458">
    <property type="entry name" value="PEROXIDASE"/>
</dbReference>
<proteinExistence type="inferred from homology"/>
<keyword evidence="2" id="KW-0349">Heme</keyword>
<dbReference type="GO" id="GO:0020037">
    <property type="term" value="F:heme binding"/>
    <property type="evidence" value="ECO:0007669"/>
    <property type="project" value="UniProtKB-UniRule"/>
</dbReference>
<dbReference type="EC" id="1.11.1.-" evidence="5"/>
<dbReference type="AlphaFoldDB" id="A0A9P9DC86"/>
<dbReference type="GO" id="GO:0000302">
    <property type="term" value="P:response to reactive oxygen species"/>
    <property type="evidence" value="ECO:0007669"/>
    <property type="project" value="TreeGrafter"/>
</dbReference>
<keyword evidence="2" id="KW-0408">Iron</keyword>
<dbReference type="InterPro" id="IPR010255">
    <property type="entry name" value="Haem_peroxidase_sf"/>
</dbReference>
<evidence type="ECO:0000313" key="8">
    <source>
        <dbReference type="Proteomes" id="UP000738349"/>
    </source>
</evidence>
<evidence type="ECO:0000256" key="4">
    <source>
        <dbReference type="RuleBase" id="RU004241"/>
    </source>
</evidence>
<dbReference type="SUPFAM" id="SSF48113">
    <property type="entry name" value="Heme-dependent peroxidases"/>
    <property type="match status" value="1"/>
</dbReference>
<protein>
    <recommendedName>
        <fullName evidence="5">Peroxidase</fullName>
        <ecNumber evidence="5">1.11.1.-</ecNumber>
    </recommendedName>
</protein>
<evidence type="ECO:0000313" key="7">
    <source>
        <dbReference type="EMBL" id="KAH7116347.1"/>
    </source>
</evidence>
<dbReference type="EMBL" id="JAGMUV010000029">
    <property type="protein sequence ID" value="KAH7116347.1"/>
    <property type="molecule type" value="Genomic_DNA"/>
</dbReference>
<dbReference type="Pfam" id="PF00141">
    <property type="entry name" value="peroxidase"/>
    <property type="match status" value="1"/>
</dbReference>
<gene>
    <name evidence="7" type="ORF">EDB81DRAFT_819030</name>
</gene>
<accession>A0A9P9DC86</accession>
<keyword evidence="2" id="KW-0479">Metal-binding</keyword>